<evidence type="ECO:0000313" key="2">
    <source>
        <dbReference type="EMBL" id="CAI9162290.1"/>
    </source>
</evidence>
<evidence type="ECO:0000256" key="1">
    <source>
        <dbReference type="SAM" id="MobiDB-lite"/>
    </source>
</evidence>
<keyword evidence="3" id="KW-1185">Reference proteome</keyword>
<evidence type="ECO:0000313" key="3">
    <source>
        <dbReference type="Proteomes" id="UP001176941"/>
    </source>
</evidence>
<dbReference type="EMBL" id="OX459956">
    <property type="protein sequence ID" value="CAI9162290.1"/>
    <property type="molecule type" value="Genomic_DNA"/>
</dbReference>
<dbReference type="Proteomes" id="UP001176941">
    <property type="component" value="Chromosome 20"/>
</dbReference>
<sequence length="107" mass="11247">MLPSSCTPGESRSFECSPHTKKAMRPPGSSHLGGHNAQVAAGEVALRGTLTCLRAQASPPAAPGSRRRGDPPYPDPLTEQKTTVTPGLLEVWRLRPFLSPPPSPLGA</sequence>
<feature type="region of interest" description="Disordered" evidence="1">
    <location>
        <begin position="1"/>
        <end position="37"/>
    </location>
</feature>
<name>A0ABN8YMJ6_RANTA</name>
<feature type="region of interest" description="Disordered" evidence="1">
    <location>
        <begin position="55"/>
        <end position="85"/>
    </location>
</feature>
<feature type="compositionally biased region" description="Polar residues" evidence="1">
    <location>
        <begin position="1"/>
        <end position="10"/>
    </location>
</feature>
<organism evidence="2 3">
    <name type="scientific">Rangifer tarandus platyrhynchus</name>
    <name type="common">Svalbard reindeer</name>
    <dbReference type="NCBI Taxonomy" id="3082113"/>
    <lineage>
        <taxon>Eukaryota</taxon>
        <taxon>Metazoa</taxon>
        <taxon>Chordata</taxon>
        <taxon>Craniata</taxon>
        <taxon>Vertebrata</taxon>
        <taxon>Euteleostomi</taxon>
        <taxon>Mammalia</taxon>
        <taxon>Eutheria</taxon>
        <taxon>Laurasiatheria</taxon>
        <taxon>Artiodactyla</taxon>
        <taxon>Ruminantia</taxon>
        <taxon>Pecora</taxon>
        <taxon>Cervidae</taxon>
        <taxon>Odocoileinae</taxon>
        <taxon>Rangifer</taxon>
    </lineage>
</organism>
<accession>A0ABN8YMJ6</accession>
<reference evidence="2" key="1">
    <citation type="submission" date="2023-04" db="EMBL/GenBank/DDBJ databases">
        <authorList>
            <consortium name="ELIXIR-Norway"/>
        </authorList>
    </citation>
    <scope>NUCLEOTIDE SEQUENCE [LARGE SCALE GENOMIC DNA]</scope>
</reference>
<proteinExistence type="predicted"/>
<gene>
    <name evidence="2" type="ORF">MRATA1EN1_LOCUS11252</name>
</gene>
<protein>
    <submittedName>
        <fullName evidence="2">Uncharacterized protein</fullName>
    </submittedName>
</protein>